<proteinExistence type="predicted"/>
<dbReference type="EMBL" id="QSJM01000056">
    <property type="protein sequence ID" value="RHD76669.1"/>
    <property type="molecule type" value="Genomic_DNA"/>
</dbReference>
<sequence length="73" mass="8483">MEGLIVDTDTFVIVGAWNREILSQEWVMQNLRRRWKRRFVALLTDVTRCSGCGGLEWGDEYSTSPSLTFSFHL</sequence>
<protein>
    <submittedName>
        <fullName evidence="1">Uncharacterized protein</fullName>
    </submittedName>
</protein>
<reference evidence="1 2" key="1">
    <citation type="submission" date="2018-08" db="EMBL/GenBank/DDBJ databases">
        <title>A genome reference for cultivated species of the human gut microbiota.</title>
        <authorList>
            <person name="Zou Y."/>
            <person name="Xue W."/>
            <person name="Luo G."/>
        </authorList>
    </citation>
    <scope>NUCLEOTIDE SEQUENCE [LARGE SCALE GENOMIC DNA]</scope>
    <source>
        <strain evidence="1 2">AM30-40</strain>
    </source>
</reference>
<evidence type="ECO:0000313" key="1">
    <source>
        <dbReference type="EMBL" id="RHD76669.1"/>
    </source>
</evidence>
<evidence type="ECO:0000313" key="2">
    <source>
        <dbReference type="Proteomes" id="UP000283429"/>
    </source>
</evidence>
<dbReference type="AlphaFoldDB" id="A0A414H198"/>
<organism evidence="1 2">
    <name type="scientific">Phocaeicola vulgatus</name>
    <name type="common">Bacteroides vulgatus</name>
    <dbReference type="NCBI Taxonomy" id="821"/>
    <lineage>
        <taxon>Bacteria</taxon>
        <taxon>Pseudomonadati</taxon>
        <taxon>Bacteroidota</taxon>
        <taxon>Bacteroidia</taxon>
        <taxon>Bacteroidales</taxon>
        <taxon>Bacteroidaceae</taxon>
        <taxon>Phocaeicola</taxon>
    </lineage>
</organism>
<gene>
    <name evidence="1" type="ORF">DW783_16470</name>
</gene>
<dbReference type="Proteomes" id="UP000283429">
    <property type="component" value="Unassembled WGS sequence"/>
</dbReference>
<comment type="caution">
    <text evidence="1">The sequence shown here is derived from an EMBL/GenBank/DDBJ whole genome shotgun (WGS) entry which is preliminary data.</text>
</comment>
<accession>A0A414H198</accession>
<name>A0A414H198_PHOVU</name>